<dbReference type="GO" id="GO:0009245">
    <property type="term" value="P:lipid A biosynthetic process"/>
    <property type="evidence" value="ECO:0007669"/>
    <property type="project" value="TreeGrafter"/>
</dbReference>
<feature type="domain" description="Calcineurin-like phosphoesterase" evidence="3">
    <location>
        <begin position="54"/>
        <end position="263"/>
    </location>
</feature>
<evidence type="ECO:0000313" key="5">
    <source>
        <dbReference type="Proteomes" id="UP000220251"/>
    </source>
</evidence>
<dbReference type="PANTHER" id="PTHR31302:SF31">
    <property type="entry name" value="PHOSPHODIESTERASE YAEI"/>
    <property type="match status" value="1"/>
</dbReference>
<evidence type="ECO:0000259" key="3">
    <source>
        <dbReference type="Pfam" id="PF00149"/>
    </source>
</evidence>
<dbReference type="RefSeq" id="WP_098038678.1">
    <property type="nucleotide sequence ID" value="NZ_CWGJ01000024.1"/>
</dbReference>
<dbReference type="GO" id="GO:0046872">
    <property type="term" value="F:metal ion binding"/>
    <property type="evidence" value="ECO:0007669"/>
    <property type="project" value="UniProtKB-KW"/>
</dbReference>
<dbReference type="InterPro" id="IPR029052">
    <property type="entry name" value="Metallo-depent_PP-like"/>
</dbReference>
<protein>
    <submittedName>
        <fullName evidence="4">Putative metallophosphoesterase</fullName>
        <ecNumber evidence="4">3.1.-.-</ecNumber>
    </submittedName>
</protein>
<dbReference type="GO" id="GO:0016020">
    <property type="term" value="C:membrane"/>
    <property type="evidence" value="ECO:0007669"/>
    <property type="project" value="GOC"/>
</dbReference>
<dbReference type="InterPro" id="IPR004843">
    <property type="entry name" value="Calcineurin-like_PHP"/>
</dbReference>
<dbReference type="EMBL" id="CWGJ01000024">
    <property type="protein sequence ID" value="CRX38815.1"/>
    <property type="molecule type" value="Genomic_DNA"/>
</dbReference>
<dbReference type="GO" id="GO:0008758">
    <property type="term" value="F:UDP-2,3-diacylglucosamine hydrolase activity"/>
    <property type="evidence" value="ECO:0007669"/>
    <property type="project" value="TreeGrafter"/>
</dbReference>
<dbReference type="PANTHER" id="PTHR31302">
    <property type="entry name" value="TRANSMEMBRANE PROTEIN WITH METALLOPHOSPHOESTERASE DOMAIN-RELATED"/>
    <property type="match status" value="1"/>
</dbReference>
<keyword evidence="5" id="KW-1185">Reference proteome</keyword>
<keyword evidence="2 4" id="KW-0378">Hydrolase</keyword>
<evidence type="ECO:0000256" key="1">
    <source>
        <dbReference type="ARBA" id="ARBA00022723"/>
    </source>
</evidence>
<proteinExistence type="predicted"/>
<sequence>MGKPCTKSLPDYLWDGFCIASVLGIWPRFVEPNLLLTRQLTLECPDLAPELQGLKITQFSDLHFSKSTPDAFLKKLSSKIHRENPDILVFTGDFLCYSHLEDEERLLDFLLSLPQARFGNFAILGNHDYASFVSVGRSGNYSLIGDKENRSSILKGLKRMINPVKPTGIIDPEIKAVKEHRPLLNLLKKTPFNLLENSSVSVRIKDKTLTIHGLGEYTVNKMDESCLSNDKTDFALTLLHNPDGIPRLKRDQYDLILCGHTHGGQVNLPLLRDRFIVMEDERFFYGLREYKGQRVYTTRGVGSVMPFRWFCPPEIVSITLKNKGS</sequence>
<dbReference type="InterPro" id="IPR051158">
    <property type="entry name" value="Metallophosphoesterase_sf"/>
</dbReference>
<dbReference type="SUPFAM" id="SSF56300">
    <property type="entry name" value="Metallo-dependent phosphatases"/>
    <property type="match status" value="1"/>
</dbReference>
<keyword evidence="1" id="KW-0479">Metal-binding</keyword>
<gene>
    <name evidence="4" type="ORF">ELAC_1483</name>
</gene>
<dbReference type="Proteomes" id="UP000220251">
    <property type="component" value="Unassembled WGS sequence"/>
</dbReference>
<evidence type="ECO:0000256" key="2">
    <source>
        <dbReference type="ARBA" id="ARBA00022801"/>
    </source>
</evidence>
<dbReference type="OrthoDB" id="9780884at2"/>
<dbReference type="Pfam" id="PF00149">
    <property type="entry name" value="Metallophos"/>
    <property type="match status" value="1"/>
</dbReference>
<reference evidence="5" key="1">
    <citation type="submission" date="2015-06" db="EMBL/GenBank/DDBJ databases">
        <authorList>
            <person name="Bertelli C."/>
        </authorList>
    </citation>
    <scope>NUCLEOTIDE SEQUENCE [LARGE SCALE GENOMIC DNA]</scope>
    <source>
        <strain evidence="5">CRIB-30</strain>
    </source>
</reference>
<dbReference type="Gene3D" id="3.60.21.10">
    <property type="match status" value="1"/>
</dbReference>
<dbReference type="EC" id="3.1.-.-" evidence="4"/>
<dbReference type="AlphaFoldDB" id="A0A0H5E6B3"/>
<name>A0A0H5E6B3_9BACT</name>
<evidence type="ECO:0000313" key="4">
    <source>
        <dbReference type="EMBL" id="CRX38815.1"/>
    </source>
</evidence>
<organism evidence="4 5">
    <name type="scientific">Estrella lausannensis</name>
    <dbReference type="NCBI Taxonomy" id="483423"/>
    <lineage>
        <taxon>Bacteria</taxon>
        <taxon>Pseudomonadati</taxon>
        <taxon>Chlamydiota</taxon>
        <taxon>Chlamydiia</taxon>
        <taxon>Parachlamydiales</taxon>
        <taxon>Candidatus Criblamydiaceae</taxon>
        <taxon>Estrella</taxon>
    </lineage>
</organism>
<accession>A0A0H5E6B3</accession>